<dbReference type="PANTHER" id="PTHR35004:SF7">
    <property type="entry name" value="INTEGRASE PROTEIN"/>
    <property type="match status" value="1"/>
</dbReference>
<evidence type="ECO:0000313" key="2">
    <source>
        <dbReference type="EMBL" id="PIP16945.1"/>
    </source>
</evidence>
<reference evidence="2 3" key="1">
    <citation type="submission" date="2017-09" db="EMBL/GenBank/DDBJ databases">
        <title>Depth-based differentiation of microbial function through sediment-hosted aquifers and enrichment of novel symbionts in the deep terrestrial subsurface.</title>
        <authorList>
            <person name="Probst A.J."/>
            <person name="Ladd B."/>
            <person name="Jarett J.K."/>
            <person name="Geller-Mcgrath D.E."/>
            <person name="Sieber C.M."/>
            <person name="Emerson J.B."/>
            <person name="Anantharaman K."/>
            <person name="Thomas B.C."/>
            <person name="Malmstrom R."/>
            <person name="Stieglmeier M."/>
            <person name="Klingl A."/>
            <person name="Woyke T."/>
            <person name="Ryan C.M."/>
            <person name="Banfield J.F."/>
        </authorList>
    </citation>
    <scope>NUCLEOTIDE SEQUENCE [LARGE SCALE GENOMIC DNA]</scope>
    <source>
        <strain evidence="2">CG23_combo_of_CG06-09_8_20_14_all_37_13</strain>
    </source>
</reference>
<sequence length="294" mass="35049">QMIQFDGSYEYWFESRGPKCCLLASIDDATNTVAQGLFVDHEGVFPVFEFWQDYFLKQGKPRSIYLDKLRTYYNNHGSTKDDEEMLSQFQRAMKELGIKLIVAHSPQAKGRVERLFGTLQDRLIKEMRLKGIANKQKANQFLKQEFLPWFNAKYSRRPLKQANLHQKLTRQEKKELVAILSRQSVRVVQNDFTIRFENKWYQLLKDQPVTIRQKDKIIIEGRLDGSIKIRIRDKYLNYKPFLIRPKQYDHPWIIAAKQEPKPKTKQKTWKPGPNHPWKRYPAIQTHYSNQIFLN</sequence>
<name>A0A2G9YCI4_9BACT</name>
<organism evidence="2 3">
    <name type="scientific">Candidatus Portnoybacteria bacterium CG23_combo_of_CG06-09_8_20_14_all_37_13</name>
    <dbReference type="NCBI Taxonomy" id="1974819"/>
    <lineage>
        <taxon>Bacteria</taxon>
        <taxon>Candidatus Portnoyibacteriota</taxon>
    </lineage>
</organism>
<feature type="non-terminal residue" evidence="2">
    <location>
        <position position="1"/>
    </location>
</feature>
<dbReference type="PANTHER" id="PTHR35004">
    <property type="entry name" value="TRANSPOSASE RV3428C-RELATED"/>
    <property type="match status" value="1"/>
</dbReference>
<protein>
    <recommendedName>
        <fullName evidence="1">Integrase catalytic domain-containing protein</fullName>
    </recommendedName>
</protein>
<dbReference type="InterPro" id="IPR012337">
    <property type="entry name" value="RNaseH-like_sf"/>
</dbReference>
<dbReference type="SUPFAM" id="SSF53098">
    <property type="entry name" value="Ribonuclease H-like"/>
    <property type="match status" value="1"/>
</dbReference>
<proteinExistence type="predicted"/>
<dbReference type="AlphaFoldDB" id="A0A2G9YCI4"/>
<dbReference type="PROSITE" id="PS50994">
    <property type="entry name" value="INTEGRASE"/>
    <property type="match status" value="1"/>
</dbReference>
<gene>
    <name evidence="2" type="ORF">COX44_02555</name>
</gene>
<dbReference type="InterPro" id="IPR001584">
    <property type="entry name" value="Integrase_cat-core"/>
</dbReference>
<dbReference type="Proteomes" id="UP000231480">
    <property type="component" value="Unassembled WGS sequence"/>
</dbReference>
<evidence type="ECO:0000259" key="1">
    <source>
        <dbReference type="PROSITE" id="PS50994"/>
    </source>
</evidence>
<feature type="domain" description="Integrase catalytic" evidence="1">
    <location>
        <begin position="1"/>
        <end position="175"/>
    </location>
</feature>
<dbReference type="InterPro" id="IPR036397">
    <property type="entry name" value="RNaseH_sf"/>
</dbReference>
<dbReference type="GO" id="GO:0003676">
    <property type="term" value="F:nucleic acid binding"/>
    <property type="evidence" value="ECO:0007669"/>
    <property type="project" value="InterPro"/>
</dbReference>
<dbReference type="Gene3D" id="3.30.420.10">
    <property type="entry name" value="Ribonuclease H-like superfamily/Ribonuclease H"/>
    <property type="match status" value="1"/>
</dbReference>
<dbReference type="GO" id="GO:0015074">
    <property type="term" value="P:DNA integration"/>
    <property type="evidence" value="ECO:0007669"/>
    <property type="project" value="InterPro"/>
</dbReference>
<accession>A0A2G9YCI4</accession>
<dbReference type="EMBL" id="PCRH01000058">
    <property type="protein sequence ID" value="PIP16945.1"/>
    <property type="molecule type" value="Genomic_DNA"/>
</dbReference>
<evidence type="ECO:0000313" key="3">
    <source>
        <dbReference type="Proteomes" id="UP000231480"/>
    </source>
</evidence>
<comment type="caution">
    <text evidence="2">The sequence shown here is derived from an EMBL/GenBank/DDBJ whole genome shotgun (WGS) entry which is preliminary data.</text>
</comment>